<dbReference type="Gene3D" id="3.10.580.10">
    <property type="entry name" value="CBS-domain"/>
    <property type="match status" value="1"/>
</dbReference>
<dbReference type="PROSITE" id="PS50112">
    <property type="entry name" value="PAS"/>
    <property type="match status" value="1"/>
</dbReference>
<evidence type="ECO:0000313" key="5">
    <source>
        <dbReference type="EMBL" id="HFN00034.1"/>
    </source>
</evidence>
<feature type="domain" description="CBS" evidence="4">
    <location>
        <begin position="9"/>
        <end position="85"/>
    </location>
</feature>
<evidence type="ECO:0000256" key="1">
    <source>
        <dbReference type="ARBA" id="ARBA00023122"/>
    </source>
</evidence>
<dbReference type="EMBL" id="DSRU01000284">
    <property type="protein sequence ID" value="HFN00034.1"/>
    <property type="molecule type" value="Genomic_DNA"/>
</dbReference>
<dbReference type="Gene3D" id="3.30.450.20">
    <property type="entry name" value="PAS domain"/>
    <property type="match status" value="1"/>
</dbReference>
<dbReference type="Pfam" id="PF13188">
    <property type="entry name" value="PAS_8"/>
    <property type="match status" value="1"/>
</dbReference>
<dbReference type="InterPro" id="IPR000644">
    <property type="entry name" value="CBS_dom"/>
</dbReference>
<name>A0A7C3PGW7_9CYAN</name>
<dbReference type="PANTHER" id="PTHR43080">
    <property type="entry name" value="CBS DOMAIN-CONTAINING PROTEIN CBSX3, MITOCHONDRIAL"/>
    <property type="match status" value="1"/>
</dbReference>
<dbReference type="InterPro" id="IPR051257">
    <property type="entry name" value="Diverse_CBS-Domain"/>
</dbReference>
<dbReference type="NCBIfam" id="TIGR00229">
    <property type="entry name" value="sensory_box"/>
    <property type="match status" value="1"/>
</dbReference>
<feature type="domain" description="CBS" evidence="4">
    <location>
        <begin position="93"/>
        <end position="152"/>
    </location>
</feature>
<dbReference type="InterPro" id="IPR000014">
    <property type="entry name" value="PAS"/>
</dbReference>
<dbReference type="InterPro" id="IPR035965">
    <property type="entry name" value="PAS-like_dom_sf"/>
</dbReference>
<comment type="caution">
    <text evidence="5">The sequence shown here is derived from an EMBL/GenBank/DDBJ whole genome shotgun (WGS) entry which is preliminary data.</text>
</comment>
<evidence type="ECO:0000256" key="2">
    <source>
        <dbReference type="PROSITE-ProRule" id="PRU00703"/>
    </source>
</evidence>
<dbReference type="SMART" id="SM00116">
    <property type="entry name" value="CBS"/>
    <property type="match status" value="2"/>
</dbReference>
<feature type="domain" description="PAS" evidence="3">
    <location>
        <begin position="169"/>
        <end position="238"/>
    </location>
</feature>
<protein>
    <submittedName>
        <fullName evidence="5">CBS domain-containing protein</fullName>
    </submittedName>
</protein>
<evidence type="ECO:0000259" key="3">
    <source>
        <dbReference type="PROSITE" id="PS50112"/>
    </source>
</evidence>
<evidence type="ECO:0000259" key="4">
    <source>
        <dbReference type="PROSITE" id="PS51371"/>
    </source>
</evidence>
<dbReference type="SUPFAM" id="SSF55785">
    <property type="entry name" value="PYP-like sensor domain (PAS domain)"/>
    <property type="match status" value="1"/>
</dbReference>
<proteinExistence type="predicted"/>
<accession>A0A7C3PGW7</accession>
<sequence length="252" mass="28127">MQIDLMAAIVRDPILVSINATVMDAIAQMHPKIPSDLPEDTENNKQDAFYEAERSSCVMVVDQNRLVGVLTERDIVRLSSQRTCLNIAIQQGMTQPSCTLQAAALPDLLEVMQLLQQHQIHHLPVLNQQNYPVGLVTQATLQRVIVQHHIAIQHHQTEWSQVEHTLRQNEARCRALIDGASDAILLADTRGNLISGNRKAEALLGYCRAELAHLHIKHIHPAENSTLTALCSTILQEPTAARLCTKMEVVFR</sequence>
<dbReference type="Pfam" id="PF00571">
    <property type="entry name" value="CBS"/>
    <property type="match status" value="2"/>
</dbReference>
<organism evidence="5">
    <name type="scientific">Oscillatoriales cyanobacterium SpSt-418</name>
    <dbReference type="NCBI Taxonomy" id="2282169"/>
    <lineage>
        <taxon>Bacteria</taxon>
        <taxon>Bacillati</taxon>
        <taxon>Cyanobacteriota</taxon>
        <taxon>Cyanophyceae</taxon>
        <taxon>Oscillatoriophycideae</taxon>
        <taxon>Oscillatoriales</taxon>
    </lineage>
</organism>
<dbReference type="AlphaFoldDB" id="A0A7C3PGW7"/>
<dbReference type="InterPro" id="IPR046342">
    <property type="entry name" value="CBS_dom_sf"/>
</dbReference>
<keyword evidence="1 2" id="KW-0129">CBS domain</keyword>
<dbReference type="SUPFAM" id="SSF54631">
    <property type="entry name" value="CBS-domain pair"/>
    <property type="match status" value="1"/>
</dbReference>
<gene>
    <name evidence="5" type="ORF">ENR64_20195</name>
</gene>
<dbReference type="PANTHER" id="PTHR43080:SF2">
    <property type="entry name" value="CBS DOMAIN-CONTAINING PROTEIN"/>
    <property type="match status" value="1"/>
</dbReference>
<reference evidence="5" key="1">
    <citation type="journal article" date="2020" name="mSystems">
        <title>Genome- and Community-Level Interaction Insights into Carbon Utilization and Element Cycling Functions of Hydrothermarchaeota in Hydrothermal Sediment.</title>
        <authorList>
            <person name="Zhou Z."/>
            <person name="Liu Y."/>
            <person name="Xu W."/>
            <person name="Pan J."/>
            <person name="Luo Z.H."/>
            <person name="Li M."/>
        </authorList>
    </citation>
    <scope>NUCLEOTIDE SEQUENCE [LARGE SCALE GENOMIC DNA]</scope>
    <source>
        <strain evidence="5">SpSt-418</strain>
    </source>
</reference>
<dbReference type="PROSITE" id="PS51371">
    <property type="entry name" value="CBS"/>
    <property type="match status" value="2"/>
</dbReference>